<evidence type="ECO:0000313" key="3">
    <source>
        <dbReference type="Proteomes" id="UP000199250"/>
    </source>
</evidence>
<sequence>RYELHKGGSKRCWGKAPIMRENLRSGTYETAGTVDWKAIAEEMAQGKEIPADLIQKHQGDSGCRTRMTVDPHFNPNQPAPEPRIRKPAQPEPEEQPPFAAGFWF</sequence>
<dbReference type="AlphaFoldDB" id="A0A1H7B4D1"/>
<gene>
    <name evidence="2" type="ORF">SAMN04244572_04920</name>
</gene>
<evidence type="ECO:0000313" key="2">
    <source>
        <dbReference type="EMBL" id="SEJ69120.1"/>
    </source>
</evidence>
<feature type="region of interest" description="Disordered" evidence="1">
    <location>
        <begin position="58"/>
        <end position="104"/>
    </location>
</feature>
<dbReference type="Proteomes" id="UP000199250">
    <property type="component" value="Unassembled WGS sequence"/>
</dbReference>
<name>A0A1H7B4D1_9GAMM</name>
<feature type="non-terminal residue" evidence="2">
    <location>
        <position position="1"/>
    </location>
</feature>
<dbReference type="EMBL" id="FNYQ01000214">
    <property type="protein sequence ID" value="SEJ69120.1"/>
    <property type="molecule type" value="Genomic_DNA"/>
</dbReference>
<evidence type="ECO:0000256" key="1">
    <source>
        <dbReference type="SAM" id="MobiDB-lite"/>
    </source>
</evidence>
<reference evidence="2 3" key="1">
    <citation type="submission" date="2016-10" db="EMBL/GenBank/DDBJ databases">
        <authorList>
            <person name="de Groot N.N."/>
        </authorList>
    </citation>
    <scope>NUCLEOTIDE SEQUENCE [LARGE SCALE GENOMIC DNA]</scope>
    <source>
        <strain evidence="2 3">DSM 373</strain>
    </source>
</reference>
<organism evidence="2 3">
    <name type="scientific">Azotobacter beijerinckii</name>
    <dbReference type="NCBI Taxonomy" id="170623"/>
    <lineage>
        <taxon>Bacteria</taxon>
        <taxon>Pseudomonadati</taxon>
        <taxon>Pseudomonadota</taxon>
        <taxon>Gammaproteobacteria</taxon>
        <taxon>Pseudomonadales</taxon>
        <taxon>Pseudomonadaceae</taxon>
        <taxon>Azotobacter</taxon>
    </lineage>
</organism>
<accession>A0A1H7B4D1</accession>
<protein>
    <submittedName>
        <fullName evidence="2">Uncharacterized protein</fullName>
    </submittedName>
</protein>
<proteinExistence type="predicted"/>